<keyword evidence="4" id="KW-1185">Reference proteome</keyword>
<proteinExistence type="predicted"/>
<dbReference type="Proteomes" id="UP001302477">
    <property type="component" value="Chromosome"/>
</dbReference>
<evidence type="ECO:0000256" key="2">
    <source>
        <dbReference type="SAM" id="SignalP"/>
    </source>
</evidence>
<keyword evidence="2" id="KW-0732">Signal</keyword>
<feature type="compositionally biased region" description="Polar residues" evidence="1">
    <location>
        <begin position="44"/>
        <end position="54"/>
    </location>
</feature>
<sequence>MQQKKRSAVLQFLPLILLCSFSVGALAQSAAESSEADQEKQEETVSAQPASVSNKKPPATIKAQSAQSADNYEATEEISEDLSVSYPVDI</sequence>
<dbReference type="EMBL" id="CP137555">
    <property type="protein sequence ID" value="WOX06625.1"/>
    <property type="molecule type" value="Genomic_DNA"/>
</dbReference>
<gene>
    <name evidence="3" type="ORF">R5R33_05685</name>
</gene>
<accession>A0AAU0N1G1</accession>
<evidence type="ECO:0000256" key="1">
    <source>
        <dbReference type="SAM" id="MobiDB-lite"/>
    </source>
</evidence>
<feature type="chain" id="PRO_5043546610" evidence="2">
    <location>
        <begin position="28"/>
        <end position="90"/>
    </location>
</feature>
<evidence type="ECO:0000313" key="4">
    <source>
        <dbReference type="Proteomes" id="UP001302477"/>
    </source>
</evidence>
<reference evidence="3 4" key="1">
    <citation type="submission" date="2023-10" db="EMBL/GenBank/DDBJ databases">
        <title>Description of Microbulbifer bruguierae sp. nov., isolated from the sediments of mangrove plant Bruguiera sexangula and comparative genomic analyses of the genus Microbulbifer.</title>
        <authorList>
            <person name="Long M."/>
        </authorList>
    </citation>
    <scope>NUCLEOTIDE SEQUENCE [LARGE SCALE GENOMIC DNA]</scope>
    <source>
        <strain evidence="3 4">SPO729</strain>
    </source>
</reference>
<feature type="region of interest" description="Disordered" evidence="1">
    <location>
        <begin position="30"/>
        <end position="90"/>
    </location>
</feature>
<dbReference type="KEGG" id="mpaf:R5R33_05685"/>
<dbReference type="AlphaFoldDB" id="A0AAU0N1G1"/>
<dbReference type="RefSeq" id="WP_318955077.1">
    <property type="nucleotide sequence ID" value="NZ_CP137555.1"/>
</dbReference>
<organism evidence="3 4">
    <name type="scientific">Microbulbifer pacificus</name>
    <dbReference type="NCBI Taxonomy" id="407164"/>
    <lineage>
        <taxon>Bacteria</taxon>
        <taxon>Pseudomonadati</taxon>
        <taxon>Pseudomonadota</taxon>
        <taxon>Gammaproteobacteria</taxon>
        <taxon>Cellvibrionales</taxon>
        <taxon>Microbulbiferaceae</taxon>
        <taxon>Microbulbifer</taxon>
    </lineage>
</organism>
<evidence type="ECO:0000313" key="3">
    <source>
        <dbReference type="EMBL" id="WOX06625.1"/>
    </source>
</evidence>
<protein>
    <submittedName>
        <fullName evidence="3">Uncharacterized protein</fullName>
    </submittedName>
</protein>
<feature type="signal peptide" evidence="2">
    <location>
        <begin position="1"/>
        <end position="27"/>
    </location>
</feature>
<name>A0AAU0N1G1_9GAMM</name>